<keyword evidence="2" id="KW-1277">Toxin-antitoxin system</keyword>
<reference evidence="4" key="1">
    <citation type="journal article" date="2019" name="Int. J. Syst. Evol. Microbiol.">
        <title>The Global Catalogue of Microorganisms (GCM) 10K type strain sequencing project: providing services to taxonomists for standard genome sequencing and annotation.</title>
        <authorList>
            <consortium name="The Broad Institute Genomics Platform"/>
            <consortium name="The Broad Institute Genome Sequencing Center for Infectious Disease"/>
            <person name="Wu L."/>
            <person name="Ma J."/>
        </authorList>
    </citation>
    <scope>NUCLEOTIDE SEQUENCE [LARGE SCALE GENOMIC DNA]</scope>
    <source>
        <strain evidence="4">JCM 18014</strain>
    </source>
</reference>
<evidence type="ECO:0000256" key="2">
    <source>
        <dbReference type="ARBA" id="ARBA00022649"/>
    </source>
</evidence>
<comment type="caution">
    <text evidence="3">The sequence shown here is derived from an EMBL/GenBank/DDBJ whole genome shotgun (WGS) entry which is preliminary data.</text>
</comment>
<dbReference type="InterPro" id="IPR007712">
    <property type="entry name" value="RelE/ParE_toxin"/>
</dbReference>
<dbReference type="RefSeq" id="WP_346034143.1">
    <property type="nucleotide sequence ID" value="NZ_BAABHV010000036.1"/>
</dbReference>
<evidence type="ECO:0000256" key="1">
    <source>
        <dbReference type="ARBA" id="ARBA00006226"/>
    </source>
</evidence>
<dbReference type="Pfam" id="PF05016">
    <property type="entry name" value="ParE_toxin"/>
    <property type="match status" value="1"/>
</dbReference>
<organism evidence="3 4">
    <name type="scientific">Erythrobacter westpacificensis</name>
    <dbReference type="NCBI Taxonomy" id="1055231"/>
    <lineage>
        <taxon>Bacteria</taxon>
        <taxon>Pseudomonadati</taxon>
        <taxon>Pseudomonadota</taxon>
        <taxon>Alphaproteobacteria</taxon>
        <taxon>Sphingomonadales</taxon>
        <taxon>Erythrobacteraceae</taxon>
        <taxon>Erythrobacter/Porphyrobacter group</taxon>
        <taxon>Erythrobacter</taxon>
    </lineage>
</organism>
<sequence>MAQVVWTREALSDLAAIRSYIGQFNPEAAARFAERLIEAAESLAEFPAKGRSIGHGLRQWSLIRPYLIRYLFDGDRVYIIDIVHGAQDE</sequence>
<evidence type="ECO:0000313" key="3">
    <source>
        <dbReference type="EMBL" id="GAA5063544.1"/>
    </source>
</evidence>
<dbReference type="InterPro" id="IPR035093">
    <property type="entry name" value="RelE/ParE_toxin_dom_sf"/>
</dbReference>
<dbReference type="InterPro" id="IPR051803">
    <property type="entry name" value="TA_system_RelE-like_toxin"/>
</dbReference>
<dbReference type="EMBL" id="BAABHV010000036">
    <property type="protein sequence ID" value="GAA5063544.1"/>
    <property type="molecule type" value="Genomic_DNA"/>
</dbReference>
<proteinExistence type="inferred from homology"/>
<protein>
    <submittedName>
        <fullName evidence="3">Type II toxin-antitoxin system RelE/ParE family toxin</fullName>
    </submittedName>
</protein>
<dbReference type="NCBIfam" id="TIGR02385">
    <property type="entry name" value="RelE_StbE"/>
    <property type="match status" value="1"/>
</dbReference>
<dbReference type="Gene3D" id="3.30.2310.20">
    <property type="entry name" value="RelE-like"/>
    <property type="match status" value="1"/>
</dbReference>
<evidence type="ECO:0000313" key="4">
    <source>
        <dbReference type="Proteomes" id="UP001500518"/>
    </source>
</evidence>
<dbReference type="Proteomes" id="UP001500518">
    <property type="component" value="Unassembled WGS sequence"/>
</dbReference>
<comment type="similarity">
    <text evidence="1">Belongs to the RelE toxin family.</text>
</comment>
<dbReference type="PANTHER" id="PTHR33755">
    <property type="entry name" value="TOXIN PARE1-RELATED"/>
    <property type="match status" value="1"/>
</dbReference>
<name>A0ABP9KT40_9SPHN</name>
<gene>
    <name evidence="3" type="ORF">GCM10023208_34630</name>
</gene>
<accession>A0ABP9KT40</accession>
<keyword evidence="4" id="KW-1185">Reference proteome</keyword>